<dbReference type="InterPro" id="IPR008271">
    <property type="entry name" value="Ser/Thr_kinase_AS"/>
</dbReference>
<feature type="compositionally biased region" description="Pro residues" evidence="8">
    <location>
        <begin position="368"/>
        <end position="378"/>
    </location>
</feature>
<feature type="transmembrane region" description="Helical" evidence="9">
    <location>
        <begin position="408"/>
        <end position="431"/>
    </location>
</feature>
<evidence type="ECO:0000256" key="2">
    <source>
        <dbReference type="ARBA" id="ARBA00022527"/>
    </source>
</evidence>
<feature type="compositionally biased region" description="Basic and acidic residues" evidence="8">
    <location>
        <begin position="278"/>
        <end position="287"/>
    </location>
</feature>
<dbReference type="InterPro" id="IPR000719">
    <property type="entry name" value="Prot_kinase_dom"/>
</dbReference>
<evidence type="ECO:0000256" key="8">
    <source>
        <dbReference type="SAM" id="MobiDB-lite"/>
    </source>
</evidence>
<protein>
    <recommendedName>
        <fullName evidence="1">non-specific serine/threonine protein kinase</fullName>
        <ecNumber evidence="1">2.7.11.1</ecNumber>
    </recommendedName>
</protein>
<dbReference type="PANTHER" id="PTHR43289:SF6">
    <property type="entry name" value="SERINE_THREONINE-PROTEIN KINASE NEKL-3"/>
    <property type="match status" value="1"/>
</dbReference>
<dbReference type="CDD" id="cd14014">
    <property type="entry name" value="STKc_PknB_like"/>
    <property type="match status" value="1"/>
</dbReference>
<dbReference type="Gene3D" id="3.30.200.20">
    <property type="entry name" value="Phosphorylase Kinase, domain 1"/>
    <property type="match status" value="1"/>
</dbReference>
<evidence type="ECO:0000256" key="5">
    <source>
        <dbReference type="ARBA" id="ARBA00022777"/>
    </source>
</evidence>
<keyword evidence="9" id="KW-1133">Transmembrane helix</keyword>
<evidence type="ECO:0000256" key="9">
    <source>
        <dbReference type="SAM" id="Phobius"/>
    </source>
</evidence>
<dbReference type="SUPFAM" id="SSF56112">
    <property type="entry name" value="Protein kinase-like (PK-like)"/>
    <property type="match status" value="1"/>
</dbReference>
<keyword evidence="9" id="KW-0472">Membrane</keyword>
<dbReference type="PANTHER" id="PTHR43289">
    <property type="entry name" value="MITOGEN-ACTIVATED PROTEIN KINASE KINASE KINASE 20-RELATED"/>
    <property type="match status" value="1"/>
</dbReference>
<dbReference type="PROSITE" id="PS00107">
    <property type="entry name" value="PROTEIN_KINASE_ATP"/>
    <property type="match status" value="1"/>
</dbReference>
<dbReference type="EMBL" id="BIFH01000020">
    <property type="protein sequence ID" value="GCD96415.1"/>
    <property type="molecule type" value="Genomic_DNA"/>
</dbReference>
<sequence length="625" mass="66475">MSGAPGEGGTGFVVGARYELVSVLGSGGMGTVWRARDRLLDRPVAAKVISTGWGRNASRSFRERSLREAQATARINHPNVVRVYDYVEDDDRLWIVMELLDARSLDTILAEDGPLTPHAAAAMAVQIARALGVVHAHGVIHRDVKPGNVLIERDGHAVLTDFGIAALEGVSGLTGTGAILGSPEFMAPERIESEHPGPASDLWSLGVTLCAAVTGASPFRRATPVATMHAIVIAEPEVPEEIGPLEPLVRDLFRRDPTLRPSSAEVEARLNAVVAAEGRRRADDATRPIRPTMLGWASGPGAVEAGDPAVTDPASTDPYRTDPHGGDPDTTDPDATLVPSPHRQPPPCDLPPAARPAPDEAGSFDPLPRVPAAPPPGRRPGGSTRAGNPPTFPLPSRGPRPARSRRRLLAVLLPIVTFLVAGAIVAAVLLARAGGRGGDTGGASSRPNPPPVTGSGSRPAADPPTGLAAYPTAPPTSAPIPVHRVDESTFAWPVPQGWTRKEQNQSVIYTDPAGPTVLTGRTAFQQTSDLLEQWRDDEQNAARVFRDYRKVTFESRAIHGRKGVVWEYTWTESGIARHAMLASVIIDGIYVEVDVFGTEQLWPRDWVLHALAMNDFTLAGTRPAA</sequence>
<dbReference type="InterPro" id="IPR011009">
    <property type="entry name" value="Kinase-like_dom_sf"/>
</dbReference>
<evidence type="ECO:0000256" key="6">
    <source>
        <dbReference type="ARBA" id="ARBA00022840"/>
    </source>
</evidence>
<keyword evidence="3" id="KW-0808">Transferase</keyword>
<evidence type="ECO:0000256" key="1">
    <source>
        <dbReference type="ARBA" id="ARBA00012513"/>
    </source>
</evidence>
<keyword evidence="4 7" id="KW-0547">Nucleotide-binding</keyword>
<evidence type="ECO:0000256" key="7">
    <source>
        <dbReference type="PROSITE-ProRule" id="PRU10141"/>
    </source>
</evidence>
<dbReference type="AlphaFoldDB" id="A0A401YP94"/>
<evidence type="ECO:0000313" key="12">
    <source>
        <dbReference type="Proteomes" id="UP000286931"/>
    </source>
</evidence>
<evidence type="ECO:0000256" key="3">
    <source>
        <dbReference type="ARBA" id="ARBA00022679"/>
    </source>
</evidence>
<feature type="region of interest" description="Disordered" evidence="8">
    <location>
        <begin position="278"/>
        <end position="402"/>
    </location>
</feature>
<dbReference type="GO" id="GO:0005524">
    <property type="term" value="F:ATP binding"/>
    <property type="evidence" value="ECO:0007669"/>
    <property type="project" value="UniProtKB-UniRule"/>
</dbReference>
<keyword evidence="9" id="KW-0812">Transmembrane</keyword>
<dbReference type="PROSITE" id="PS00108">
    <property type="entry name" value="PROTEIN_KINASE_ST"/>
    <property type="match status" value="1"/>
</dbReference>
<name>A0A401YP94_9ACTN</name>
<dbReference type="Pfam" id="PF00069">
    <property type="entry name" value="Pkinase"/>
    <property type="match status" value="1"/>
</dbReference>
<dbReference type="Gene3D" id="1.10.510.10">
    <property type="entry name" value="Transferase(Phosphotransferase) domain 1"/>
    <property type="match status" value="1"/>
</dbReference>
<gene>
    <name evidence="11" type="ORF">EHYA_04100</name>
</gene>
<feature type="region of interest" description="Disordered" evidence="8">
    <location>
        <begin position="435"/>
        <end position="481"/>
    </location>
</feature>
<proteinExistence type="predicted"/>
<evidence type="ECO:0000256" key="4">
    <source>
        <dbReference type="ARBA" id="ARBA00022741"/>
    </source>
</evidence>
<dbReference type="GO" id="GO:0004674">
    <property type="term" value="F:protein serine/threonine kinase activity"/>
    <property type="evidence" value="ECO:0007669"/>
    <property type="project" value="UniProtKB-KW"/>
</dbReference>
<keyword evidence="6 7" id="KW-0067">ATP-binding</keyword>
<feature type="binding site" evidence="7">
    <location>
        <position position="47"/>
    </location>
    <ligand>
        <name>ATP</name>
        <dbReference type="ChEBI" id="CHEBI:30616"/>
    </ligand>
</feature>
<dbReference type="SMART" id="SM00220">
    <property type="entry name" value="S_TKc"/>
    <property type="match status" value="1"/>
</dbReference>
<dbReference type="InterPro" id="IPR017441">
    <property type="entry name" value="Protein_kinase_ATP_BS"/>
</dbReference>
<organism evidence="11 12">
    <name type="scientific">Embleya hyalina</name>
    <dbReference type="NCBI Taxonomy" id="516124"/>
    <lineage>
        <taxon>Bacteria</taxon>
        <taxon>Bacillati</taxon>
        <taxon>Actinomycetota</taxon>
        <taxon>Actinomycetes</taxon>
        <taxon>Kitasatosporales</taxon>
        <taxon>Streptomycetaceae</taxon>
        <taxon>Embleya</taxon>
    </lineage>
</organism>
<keyword evidence="5 11" id="KW-0418">Kinase</keyword>
<keyword evidence="2 11" id="KW-0723">Serine/threonine-protein kinase</keyword>
<keyword evidence="12" id="KW-1185">Reference proteome</keyword>
<reference evidence="11 12" key="1">
    <citation type="submission" date="2018-12" db="EMBL/GenBank/DDBJ databases">
        <title>Draft genome sequence of Embleya hyalina NBRC 13850T.</title>
        <authorList>
            <person name="Komaki H."/>
            <person name="Hosoyama A."/>
            <person name="Kimura A."/>
            <person name="Ichikawa N."/>
            <person name="Tamura T."/>
        </authorList>
    </citation>
    <scope>NUCLEOTIDE SEQUENCE [LARGE SCALE GENOMIC DNA]</scope>
    <source>
        <strain evidence="11 12">NBRC 13850</strain>
    </source>
</reference>
<dbReference type="PROSITE" id="PS50011">
    <property type="entry name" value="PROTEIN_KINASE_DOM"/>
    <property type="match status" value="1"/>
</dbReference>
<accession>A0A401YP94</accession>
<comment type="caution">
    <text evidence="11">The sequence shown here is derived from an EMBL/GenBank/DDBJ whole genome shotgun (WGS) entry which is preliminary data.</text>
</comment>
<feature type="compositionally biased region" description="Pro residues" evidence="8">
    <location>
        <begin position="342"/>
        <end position="355"/>
    </location>
</feature>
<feature type="domain" description="Protein kinase" evidence="10">
    <location>
        <begin position="18"/>
        <end position="274"/>
    </location>
</feature>
<evidence type="ECO:0000313" key="11">
    <source>
        <dbReference type="EMBL" id="GCD96415.1"/>
    </source>
</evidence>
<dbReference type="Proteomes" id="UP000286931">
    <property type="component" value="Unassembled WGS sequence"/>
</dbReference>
<dbReference type="EC" id="2.7.11.1" evidence="1"/>
<evidence type="ECO:0000259" key="10">
    <source>
        <dbReference type="PROSITE" id="PS50011"/>
    </source>
</evidence>